<dbReference type="Proteomes" id="UP001549313">
    <property type="component" value="Unassembled WGS sequence"/>
</dbReference>
<evidence type="ECO:0000256" key="1">
    <source>
        <dbReference type="SAM" id="Phobius"/>
    </source>
</evidence>
<keyword evidence="1" id="KW-0472">Membrane</keyword>
<reference evidence="2 3" key="1">
    <citation type="submission" date="2024-06" db="EMBL/GenBank/DDBJ databases">
        <title>Sorghum-associated microbial communities from plants grown in Nebraska, USA.</title>
        <authorList>
            <person name="Schachtman D."/>
        </authorList>
    </citation>
    <scope>NUCLEOTIDE SEQUENCE [LARGE SCALE GENOMIC DNA]</scope>
    <source>
        <strain evidence="2 3">2814</strain>
    </source>
</reference>
<keyword evidence="1" id="KW-1133">Transmembrane helix</keyword>
<keyword evidence="3" id="KW-1185">Reference proteome</keyword>
<keyword evidence="1" id="KW-0812">Transmembrane</keyword>
<evidence type="ECO:0000313" key="3">
    <source>
        <dbReference type="Proteomes" id="UP001549313"/>
    </source>
</evidence>
<feature type="transmembrane region" description="Helical" evidence="1">
    <location>
        <begin position="29"/>
        <end position="50"/>
    </location>
</feature>
<sequence length="93" mass="9741">MNTAASVADDGEITFSEGMLKAYSITSRLLQITGVLILAGSAFLAAAFLYGGDRPASLFCGAAALASAIVVILAGRMRKQMKAWSDKFPPSLR</sequence>
<dbReference type="EMBL" id="JBEPTF010000001">
    <property type="protein sequence ID" value="MET4682751.1"/>
    <property type="molecule type" value="Genomic_DNA"/>
</dbReference>
<protein>
    <submittedName>
        <fullName evidence="2">Uncharacterized protein</fullName>
    </submittedName>
</protein>
<proteinExistence type="predicted"/>
<accession>A0ABV2R837</accession>
<gene>
    <name evidence="2" type="ORF">ABIE19_000660</name>
</gene>
<organism evidence="2 3">
    <name type="scientific">Brevundimonas faecalis</name>
    <dbReference type="NCBI Taxonomy" id="947378"/>
    <lineage>
        <taxon>Bacteria</taxon>
        <taxon>Pseudomonadati</taxon>
        <taxon>Pseudomonadota</taxon>
        <taxon>Alphaproteobacteria</taxon>
        <taxon>Caulobacterales</taxon>
        <taxon>Caulobacteraceae</taxon>
        <taxon>Brevundimonas</taxon>
    </lineage>
</organism>
<evidence type="ECO:0000313" key="2">
    <source>
        <dbReference type="EMBL" id="MET4682751.1"/>
    </source>
</evidence>
<feature type="transmembrane region" description="Helical" evidence="1">
    <location>
        <begin position="56"/>
        <end position="75"/>
    </location>
</feature>
<name>A0ABV2R837_9CAUL</name>
<comment type="caution">
    <text evidence="2">The sequence shown here is derived from an EMBL/GenBank/DDBJ whole genome shotgun (WGS) entry which is preliminary data.</text>
</comment>